<evidence type="ECO:0000313" key="2">
    <source>
        <dbReference type="Proteomes" id="UP001061302"/>
    </source>
</evidence>
<dbReference type="Proteomes" id="UP001061302">
    <property type="component" value="Chromosome"/>
</dbReference>
<sequence length="87" mass="9304">MGLHTFQILGVSSRKLGRLQQTLSQSGFDVIPTATGFRITAPDVSGHLFYNPATYTLSVDLHAIPVPTSPGGMVGLIYDQISSLPDM</sequence>
<name>A0ABY6DMD4_9NEIS</name>
<reference evidence="1" key="1">
    <citation type="submission" date="2022-10" db="EMBL/GenBank/DDBJ databases">
        <title>Chitiniphilus purpureus sp. nov., a novel chitin-degrading bacterium isolated from crawfish pond sediment.</title>
        <authorList>
            <person name="Li K."/>
        </authorList>
    </citation>
    <scope>NUCLEOTIDE SEQUENCE</scope>
    <source>
        <strain evidence="1">CD1</strain>
    </source>
</reference>
<keyword evidence="2" id="KW-1185">Reference proteome</keyword>
<dbReference type="RefSeq" id="WP_263124941.1">
    <property type="nucleotide sequence ID" value="NZ_CP106753.1"/>
</dbReference>
<gene>
    <name evidence="1" type="ORF">N8I74_00500</name>
</gene>
<protein>
    <recommendedName>
        <fullName evidence="3">VOC family protein</fullName>
    </recommendedName>
</protein>
<dbReference type="EMBL" id="CP106753">
    <property type="protein sequence ID" value="UXY15530.1"/>
    <property type="molecule type" value="Genomic_DNA"/>
</dbReference>
<organism evidence="1 2">
    <name type="scientific">Chitiniphilus purpureus</name>
    <dbReference type="NCBI Taxonomy" id="2981137"/>
    <lineage>
        <taxon>Bacteria</taxon>
        <taxon>Pseudomonadati</taxon>
        <taxon>Pseudomonadota</taxon>
        <taxon>Betaproteobacteria</taxon>
        <taxon>Neisseriales</taxon>
        <taxon>Chitinibacteraceae</taxon>
        <taxon>Chitiniphilus</taxon>
    </lineage>
</organism>
<evidence type="ECO:0000313" key="1">
    <source>
        <dbReference type="EMBL" id="UXY15530.1"/>
    </source>
</evidence>
<evidence type="ECO:0008006" key="3">
    <source>
        <dbReference type="Google" id="ProtNLM"/>
    </source>
</evidence>
<accession>A0ABY6DMD4</accession>
<proteinExistence type="predicted"/>